<gene>
    <name evidence="4" type="ORF">B7708_06485</name>
</gene>
<reference evidence="4 5" key="1">
    <citation type="journal article" date="2016" name="Eur. J. Clin. Microbiol. Infect. Dis.">
        <title>Whole genome sequencing as a tool for phylogenetic analysis of clinical strains of Mitis group streptococci.</title>
        <authorList>
            <person name="Rasmussen L.H."/>
            <person name="Dargis R."/>
            <person name="Hojholt K."/>
            <person name="Christensen J.J."/>
            <person name="Skovgaard O."/>
            <person name="Justesen U.S."/>
            <person name="Rosenvinge F.S."/>
            <person name="Moser C."/>
            <person name="Lukjancenko O."/>
            <person name="Rasmussen S."/>
            <person name="Nielsen X.C."/>
        </authorList>
    </citation>
    <scope>NUCLEOTIDE SEQUENCE [LARGE SCALE GENOMIC DNA]</scope>
    <source>
        <strain evidence="4 5">RH_9883_08</strain>
    </source>
</reference>
<keyword evidence="4" id="KW-0482">Metalloprotease</keyword>
<dbReference type="GO" id="GO:0004175">
    <property type="term" value="F:endopeptidase activity"/>
    <property type="evidence" value="ECO:0007669"/>
    <property type="project" value="UniProtKB-ARBA"/>
</dbReference>
<dbReference type="PANTHER" id="PTHR43592">
    <property type="entry name" value="CAAX AMINO TERMINAL PROTEASE"/>
    <property type="match status" value="1"/>
</dbReference>
<protein>
    <submittedName>
        <fullName evidence="4">CPBP family intramembrane metalloprotease</fullName>
    </submittedName>
</protein>
<feature type="domain" description="CAAX prenyl protease 2/Lysostaphin resistance protein A-like" evidence="3">
    <location>
        <begin position="122"/>
        <end position="213"/>
    </location>
</feature>
<feature type="transmembrane region" description="Helical" evidence="2">
    <location>
        <begin position="42"/>
        <end position="61"/>
    </location>
</feature>
<keyword evidence="2" id="KW-0472">Membrane</keyword>
<proteinExistence type="inferred from homology"/>
<dbReference type="GO" id="GO:0008237">
    <property type="term" value="F:metallopeptidase activity"/>
    <property type="evidence" value="ECO:0007669"/>
    <property type="project" value="UniProtKB-KW"/>
</dbReference>
<name>A0A1X1IWK5_STROR</name>
<evidence type="ECO:0000259" key="3">
    <source>
        <dbReference type="Pfam" id="PF02517"/>
    </source>
</evidence>
<feature type="transmembrane region" description="Helical" evidence="2">
    <location>
        <begin position="205"/>
        <end position="224"/>
    </location>
</feature>
<dbReference type="GO" id="GO:0006508">
    <property type="term" value="P:proteolysis"/>
    <property type="evidence" value="ECO:0007669"/>
    <property type="project" value="UniProtKB-KW"/>
</dbReference>
<feature type="transmembrane region" description="Helical" evidence="2">
    <location>
        <begin position="181"/>
        <end position="198"/>
    </location>
</feature>
<dbReference type="EMBL" id="NCUX01000032">
    <property type="protein sequence ID" value="ORO77494.1"/>
    <property type="molecule type" value="Genomic_DNA"/>
</dbReference>
<dbReference type="GO" id="GO:0080120">
    <property type="term" value="P:CAAX-box protein maturation"/>
    <property type="evidence" value="ECO:0007669"/>
    <property type="project" value="UniProtKB-ARBA"/>
</dbReference>
<evidence type="ECO:0000313" key="4">
    <source>
        <dbReference type="EMBL" id="ORO77494.1"/>
    </source>
</evidence>
<keyword evidence="2" id="KW-1133">Transmembrane helix</keyword>
<dbReference type="InterPro" id="IPR003675">
    <property type="entry name" value="Rce1/LyrA-like_dom"/>
</dbReference>
<dbReference type="AlphaFoldDB" id="A0A1X1IWK5"/>
<evidence type="ECO:0000313" key="5">
    <source>
        <dbReference type="Proteomes" id="UP000193780"/>
    </source>
</evidence>
<comment type="similarity">
    <text evidence="1">Belongs to the UPF0177 family.</text>
</comment>
<dbReference type="RefSeq" id="WP_084974575.1">
    <property type="nucleotide sequence ID" value="NZ_NCUX01000032.1"/>
</dbReference>
<keyword evidence="4" id="KW-0378">Hydrolase</keyword>
<feature type="transmembrane region" description="Helical" evidence="2">
    <location>
        <begin position="73"/>
        <end position="93"/>
    </location>
</feature>
<evidence type="ECO:0000256" key="1">
    <source>
        <dbReference type="ARBA" id="ARBA00009067"/>
    </source>
</evidence>
<dbReference type="Pfam" id="PF02517">
    <property type="entry name" value="Rce1-like"/>
    <property type="match status" value="1"/>
</dbReference>
<organism evidence="4 5">
    <name type="scientific">Streptococcus oralis subsp. dentisani</name>
    <dbReference type="NCBI Taxonomy" id="1458253"/>
    <lineage>
        <taxon>Bacteria</taxon>
        <taxon>Bacillati</taxon>
        <taxon>Bacillota</taxon>
        <taxon>Bacilli</taxon>
        <taxon>Lactobacillales</taxon>
        <taxon>Streptococcaceae</taxon>
        <taxon>Streptococcus</taxon>
    </lineage>
</organism>
<dbReference type="PANTHER" id="PTHR43592:SF15">
    <property type="entry name" value="CAAX AMINO TERMINAL PROTEASE FAMILY PROTEIN"/>
    <property type="match status" value="1"/>
</dbReference>
<keyword evidence="4" id="KW-0645">Protease</keyword>
<sequence length="225" mass="25989">MKKMKEMKFHLATGLLIVIYYLIFNVILGLDFTDALSEGGFYSLQVLFVLMVGTVATIILVKSEHWKEYGRFEFRWSYLGIFFLSFILMFLWVNITTRIFPSTQNGSAIVKEAANLTGISYFITRILYGSLIAPIVEELVFRGLLMTSLTKFKKYYVDIIVSSALFSLIHVLQYGWVITDFIIYAGAGLLLCMLFRYTRSIYWSMALHILWNSFLIIVSLLVFGY</sequence>
<evidence type="ECO:0000256" key="2">
    <source>
        <dbReference type="SAM" id="Phobius"/>
    </source>
</evidence>
<comment type="caution">
    <text evidence="4">The sequence shown here is derived from an EMBL/GenBank/DDBJ whole genome shotgun (WGS) entry which is preliminary data.</text>
</comment>
<feature type="transmembrane region" description="Helical" evidence="2">
    <location>
        <begin position="12"/>
        <end position="30"/>
    </location>
</feature>
<accession>A0A1X1IWK5</accession>
<dbReference type="Proteomes" id="UP000193780">
    <property type="component" value="Unassembled WGS sequence"/>
</dbReference>
<keyword evidence="2" id="KW-0812">Transmembrane</keyword>